<comment type="catalytic activity">
    <reaction evidence="8">
        <text>ATP + H2O + cellular proteinSide 1 = ADP + phosphate + cellular proteinSide 2.</text>
        <dbReference type="EC" id="7.4.2.8"/>
    </reaction>
</comment>
<dbReference type="Gene3D" id="3.40.50.12240">
    <property type="match status" value="1"/>
</dbReference>
<name>A0A968GCQ2_9SPIO</name>
<dbReference type="RefSeq" id="WP_167699648.1">
    <property type="nucleotide sequence ID" value="NZ_CP118174.1"/>
</dbReference>
<keyword evidence="6" id="KW-0653">Protein transport</keyword>
<keyword evidence="7" id="KW-1278">Translocase</keyword>
<dbReference type="InterPro" id="IPR003593">
    <property type="entry name" value="AAA+_ATPase"/>
</dbReference>
<comment type="caution">
    <text evidence="10">The sequence shown here is derived from an EMBL/GenBank/DDBJ whole genome shotgun (WGS) entry which is preliminary data.</text>
</comment>
<dbReference type="GO" id="GO:0008564">
    <property type="term" value="F:protein-exporting ATPase activity"/>
    <property type="evidence" value="ECO:0007669"/>
    <property type="project" value="UniProtKB-EC"/>
</dbReference>
<comment type="subcellular location">
    <subcellularLocation>
        <location evidence="1">Cytoplasm</location>
    </subcellularLocation>
</comment>
<dbReference type="GO" id="GO:0030254">
    <property type="term" value="P:protein secretion by the type III secretion system"/>
    <property type="evidence" value="ECO:0007669"/>
    <property type="project" value="InterPro"/>
</dbReference>
<evidence type="ECO:0000313" key="10">
    <source>
        <dbReference type="EMBL" id="NIZ40039.1"/>
    </source>
</evidence>
<dbReference type="Proteomes" id="UP000711995">
    <property type="component" value="Unassembled WGS sequence"/>
</dbReference>
<dbReference type="InterPro" id="IPR000194">
    <property type="entry name" value="ATPase_F1/V1/A1_a/bsu_nucl-bd"/>
</dbReference>
<evidence type="ECO:0000256" key="6">
    <source>
        <dbReference type="ARBA" id="ARBA00022927"/>
    </source>
</evidence>
<evidence type="ECO:0000256" key="4">
    <source>
        <dbReference type="ARBA" id="ARBA00022741"/>
    </source>
</evidence>
<dbReference type="Pfam" id="PF00006">
    <property type="entry name" value="ATP-synt_ab"/>
    <property type="match status" value="1"/>
</dbReference>
<evidence type="ECO:0000256" key="1">
    <source>
        <dbReference type="ARBA" id="ARBA00004496"/>
    </source>
</evidence>
<organism evidence="10 11">
    <name type="scientific">Entomospira entomophila</name>
    <dbReference type="NCBI Taxonomy" id="2719988"/>
    <lineage>
        <taxon>Bacteria</taxon>
        <taxon>Pseudomonadati</taxon>
        <taxon>Spirochaetota</taxon>
        <taxon>Spirochaetia</taxon>
        <taxon>Spirochaetales</taxon>
        <taxon>Spirochaetaceae</taxon>
        <taxon>Entomospira</taxon>
    </lineage>
</organism>
<dbReference type="InterPro" id="IPR020003">
    <property type="entry name" value="ATPase_a/bsu_AS"/>
</dbReference>
<dbReference type="CDD" id="cd01136">
    <property type="entry name" value="ATPase_flagellum-secretory_path_III"/>
    <property type="match status" value="1"/>
</dbReference>
<sequence>MNLLGKYREHIEEFNPIRSLGTINKIKGVMLESLGPQMYIGEVAKIYTADGKSVLAEATGSHNHYNNLMPYEDLNMMQVGARVKALGGSLSIPVGDMLLGRVLDGLGRPYDDKGPIHADKMTSVFGNPPNAMERKPVNEQVQTGIRAIDGLLPLGNGQRVGIFAGSGVGKSTLLGMIARNSDADVNVIALIGERGREVREFIENELGEEGLARSVLIVSTSDTPPLARVRGAYVATTIAEYFRDQGRNVMLLFDSVTRFALAQRDVGLANGELPATRGYPASVFTLLPKLLERSGTSKKGSITGIYTVLVEGDDMDEPIADAVRGYLDGHIVLARSLAEMGHFPAIDVLKSVSRLAPKLQDTAQMHATLGLRKLMAAAHNVEDLVKVGAYVKGSDPLVDEAIHKRESIEKFLQQSIEESAVLEHSLKSVKLLASNVSRDR</sequence>
<dbReference type="EMBL" id="JAATLJ010000001">
    <property type="protein sequence ID" value="NIZ40039.1"/>
    <property type="molecule type" value="Genomic_DNA"/>
</dbReference>
<evidence type="ECO:0000256" key="7">
    <source>
        <dbReference type="ARBA" id="ARBA00022967"/>
    </source>
</evidence>
<proteinExistence type="predicted"/>
<dbReference type="GO" id="GO:0005737">
    <property type="term" value="C:cytoplasm"/>
    <property type="evidence" value="ECO:0007669"/>
    <property type="project" value="UniProtKB-SubCell"/>
</dbReference>
<dbReference type="FunFam" id="3.40.50.12240:FF:000002">
    <property type="entry name" value="Flagellum-specific ATP synthase FliI"/>
    <property type="match status" value="1"/>
</dbReference>
<dbReference type="Pfam" id="PF18269">
    <property type="entry name" value="T3SS_ATPase_C"/>
    <property type="match status" value="1"/>
</dbReference>
<keyword evidence="11" id="KW-1185">Reference proteome</keyword>
<evidence type="ECO:0000256" key="5">
    <source>
        <dbReference type="ARBA" id="ARBA00022840"/>
    </source>
</evidence>
<dbReference type="GO" id="GO:0046933">
    <property type="term" value="F:proton-transporting ATP synthase activity, rotational mechanism"/>
    <property type="evidence" value="ECO:0007669"/>
    <property type="project" value="TreeGrafter"/>
</dbReference>
<dbReference type="InterPro" id="IPR005714">
    <property type="entry name" value="ATPase_T3SS_FliI/YscN"/>
</dbReference>
<dbReference type="InterPro" id="IPR050053">
    <property type="entry name" value="ATPase_alpha/beta_chains"/>
</dbReference>
<dbReference type="PANTHER" id="PTHR15184">
    <property type="entry name" value="ATP SYNTHASE"/>
    <property type="match status" value="1"/>
</dbReference>
<dbReference type="SUPFAM" id="SSF52540">
    <property type="entry name" value="P-loop containing nucleoside triphosphate hydrolases"/>
    <property type="match status" value="1"/>
</dbReference>
<keyword evidence="2" id="KW-0813">Transport</keyword>
<dbReference type="NCBIfam" id="TIGR01026">
    <property type="entry name" value="fliI_yscN"/>
    <property type="match status" value="1"/>
</dbReference>
<protein>
    <submittedName>
        <fullName evidence="10">FliI/YscN family ATPase</fullName>
    </submittedName>
</protein>
<dbReference type="InterPro" id="IPR040627">
    <property type="entry name" value="T3SS_ATPase_C"/>
</dbReference>
<accession>A0A968GCQ2</accession>
<keyword evidence="3" id="KW-0963">Cytoplasm</keyword>
<dbReference type="GO" id="GO:0030257">
    <property type="term" value="C:type III protein secretion system complex"/>
    <property type="evidence" value="ECO:0007669"/>
    <property type="project" value="InterPro"/>
</dbReference>
<dbReference type="PROSITE" id="PS00152">
    <property type="entry name" value="ATPASE_ALPHA_BETA"/>
    <property type="match status" value="1"/>
</dbReference>
<dbReference type="GO" id="GO:0005524">
    <property type="term" value="F:ATP binding"/>
    <property type="evidence" value="ECO:0007669"/>
    <property type="project" value="UniProtKB-KW"/>
</dbReference>
<feature type="domain" description="AAA+ ATPase" evidence="9">
    <location>
        <begin position="156"/>
        <end position="337"/>
    </location>
</feature>
<dbReference type="SMART" id="SM00382">
    <property type="entry name" value="AAA"/>
    <property type="match status" value="1"/>
</dbReference>
<evidence type="ECO:0000313" key="11">
    <source>
        <dbReference type="Proteomes" id="UP000711995"/>
    </source>
</evidence>
<dbReference type="AlphaFoldDB" id="A0A968GCQ2"/>
<keyword evidence="4" id="KW-0547">Nucleotide-binding</keyword>
<dbReference type="InterPro" id="IPR027417">
    <property type="entry name" value="P-loop_NTPase"/>
</dbReference>
<gene>
    <name evidence="10" type="ORF">HCT14_00700</name>
</gene>
<evidence type="ECO:0000259" key="9">
    <source>
        <dbReference type="SMART" id="SM00382"/>
    </source>
</evidence>
<dbReference type="PANTHER" id="PTHR15184:SF9">
    <property type="entry name" value="SPI-1 TYPE 3 SECRETION SYSTEM ATPASE"/>
    <property type="match status" value="1"/>
</dbReference>
<evidence type="ECO:0000256" key="8">
    <source>
        <dbReference type="ARBA" id="ARBA00034006"/>
    </source>
</evidence>
<dbReference type="GO" id="GO:0016887">
    <property type="term" value="F:ATP hydrolysis activity"/>
    <property type="evidence" value="ECO:0007669"/>
    <property type="project" value="InterPro"/>
</dbReference>
<evidence type="ECO:0000256" key="3">
    <source>
        <dbReference type="ARBA" id="ARBA00022490"/>
    </source>
</evidence>
<keyword evidence="5" id="KW-0067">ATP-binding</keyword>
<reference evidence="10 11" key="1">
    <citation type="submission" date="2020-03" db="EMBL/GenBank/DDBJ databases">
        <title>Spirochaetal bacteria isolated from arthropods constitute a novel genus Entomospira genus novum within the order Spirochaetales.</title>
        <authorList>
            <person name="Grana-Miraglia L."/>
            <person name="Sikutova S."/>
            <person name="Fingerle V."/>
            <person name="Sing A."/>
            <person name="Castillo-Ramirez S."/>
            <person name="Margos G."/>
            <person name="Rudolf I."/>
        </authorList>
    </citation>
    <scope>NUCLEOTIDE SEQUENCE [LARGE SCALE GENOMIC DNA]</scope>
    <source>
        <strain evidence="10 11">BR193</strain>
    </source>
</reference>
<evidence type="ECO:0000256" key="2">
    <source>
        <dbReference type="ARBA" id="ARBA00022448"/>
    </source>
</evidence>